<feature type="region of interest" description="Disordered" evidence="7">
    <location>
        <begin position="654"/>
        <end position="700"/>
    </location>
</feature>
<organism evidence="9 10">
    <name type="scientific">Riccia fluitans</name>
    <dbReference type="NCBI Taxonomy" id="41844"/>
    <lineage>
        <taxon>Eukaryota</taxon>
        <taxon>Viridiplantae</taxon>
        <taxon>Streptophyta</taxon>
        <taxon>Embryophyta</taxon>
        <taxon>Marchantiophyta</taxon>
        <taxon>Marchantiopsida</taxon>
        <taxon>Marchantiidae</taxon>
        <taxon>Marchantiales</taxon>
        <taxon>Ricciaceae</taxon>
        <taxon>Riccia</taxon>
    </lineage>
</organism>
<evidence type="ECO:0000256" key="7">
    <source>
        <dbReference type="SAM" id="MobiDB-lite"/>
    </source>
</evidence>
<dbReference type="FunFam" id="4.10.1000.10:FF:000021">
    <property type="entry name" value="Zinc finger CCCH domain-containing protein 17"/>
    <property type="match status" value="1"/>
</dbReference>
<feature type="region of interest" description="Disordered" evidence="7">
    <location>
        <begin position="112"/>
        <end position="143"/>
    </location>
</feature>
<evidence type="ECO:0000256" key="2">
    <source>
        <dbReference type="ARBA" id="ARBA00022737"/>
    </source>
</evidence>
<feature type="compositionally biased region" description="Basic and acidic residues" evidence="7">
    <location>
        <begin position="393"/>
        <end position="402"/>
    </location>
</feature>
<sequence length="801" mass="87971">MDEEALKKSTDCVYFLASPLTCKKGSDCEFRHSESARVNPRDCRYWLSGNCLNWDCPFRHPPLEGRPVVAANAPSVPVGVGNKSRTPCYYFAQGFCSRGELCQFMHGTPALASKSTAPQRPVRVIAPNGTGSTEKDSVPATNGLASKPHIQVTLDAQAPKEHASVGGGVQSSPRKEPRSHPSAGNNQNGGTAKGRADGATPATGHGSGGRLRIRQVQPGEDRVQNGVESDEWWEESSPGFDVLVDYGPEQSRYHADPEFQSAGEAAVEPGKGGPGSRGRGRSMRMGDEVDKYDYDYSHSYEHAKYEVGASYERGGYEYGVREQQGAYDPAIAYERMVHQRGGTYPERGGVEDMLARERLGLPMEVDGRPGGINDHRSRPVKRRRADGGQQHSGENHSRRQRTDMPMGEYHQHQRLHEDQQKQHELQLRHQLFMQHRVRNHNSNDNSSRRLHEKGAVESAGVARRALQDIGAEAISVGERVQTRPGLKGRHAIDHLRSGMREGELSRKDPHGEPEGRSFVDLDGNRKTEKEVRREPSTFAGPKTLAQIKAEKAKVQVDDTSKSKETASVSKAPVQVVGPSKGAVGRSQPQTSLRLAPDATSGDVYSAEERKARLEKVVSNESKKAAAFEGPKSLSAILIEKRKIDLDVDANQEAARSDHLQRMSPFGNTEVTATGVETGSTLESKRDEVNSELGTDADVEDGELLSDEEALLKSSNQVIVQGRHNYPAGHDDQLHESSPRDRQWQLDEAAHASQTVDGIGEEEAIEDYGDVQDYEDEGSEIFSPKLEDGNRRSEGVDGPDRR</sequence>
<dbReference type="PROSITE" id="PS50103">
    <property type="entry name" value="ZF_C3H1"/>
    <property type="match status" value="3"/>
</dbReference>
<feature type="compositionally biased region" description="Basic and acidic residues" evidence="7">
    <location>
        <begin position="409"/>
        <end position="424"/>
    </location>
</feature>
<protein>
    <recommendedName>
        <fullName evidence="8">C3H1-type domain-containing protein</fullName>
    </recommendedName>
</protein>
<feature type="domain" description="C3H1-type" evidence="8">
    <location>
        <begin position="6"/>
        <end position="35"/>
    </location>
</feature>
<feature type="compositionally biased region" description="Basic and acidic residues" evidence="7">
    <location>
        <begin position="548"/>
        <end position="564"/>
    </location>
</feature>
<evidence type="ECO:0000313" key="10">
    <source>
        <dbReference type="Proteomes" id="UP001605036"/>
    </source>
</evidence>
<feature type="compositionally biased region" description="Basic and acidic residues" evidence="7">
    <location>
        <begin position="784"/>
        <end position="801"/>
    </location>
</feature>
<evidence type="ECO:0000256" key="4">
    <source>
        <dbReference type="ARBA" id="ARBA00022833"/>
    </source>
</evidence>
<feature type="compositionally biased region" description="Basic and acidic residues" evidence="7">
    <location>
        <begin position="728"/>
        <end position="749"/>
    </location>
</feature>
<keyword evidence="3 6" id="KW-0863">Zinc-finger</keyword>
<evidence type="ECO:0000256" key="1">
    <source>
        <dbReference type="ARBA" id="ARBA00022723"/>
    </source>
</evidence>
<dbReference type="InterPro" id="IPR036855">
    <property type="entry name" value="Znf_CCCH_sf"/>
</dbReference>
<name>A0ABD1Z186_9MARC</name>
<evidence type="ECO:0000256" key="3">
    <source>
        <dbReference type="ARBA" id="ARBA00022771"/>
    </source>
</evidence>
<feature type="domain" description="C3H1-type" evidence="8">
    <location>
        <begin position="37"/>
        <end position="63"/>
    </location>
</feature>
<feature type="compositionally biased region" description="Acidic residues" evidence="7">
    <location>
        <begin position="758"/>
        <end position="778"/>
    </location>
</feature>
<evidence type="ECO:0000259" key="8">
    <source>
        <dbReference type="PROSITE" id="PS50103"/>
    </source>
</evidence>
<dbReference type="Proteomes" id="UP001605036">
    <property type="component" value="Unassembled WGS sequence"/>
</dbReference>
<reference evidence="9 10" key="1">
    <citation type="submission" date="2024-09" db="EMBL/GenBank/DDBJ databases">
        <title>Chromosome-scale assembly of Riccia fluitans.</title>
        <authorList>
            <person name="Paukszto L."/>
            <person name="Sawicki J."/>
            <person name="Karawczyk K."/>
            <person name="Piernik-Szablinska J."/>
            <person name="Szczecinska M."/>
            <person name="Mazdziarz M."/>
        </authorList>
    </citation>
    <scope>NUCLEOTIDE SEQUENCE [LARGE SCALE GENOMIC DNA]</scope>
    <source>
        <strain evidence="9">Rf_01</strain>
        <tissue evidence="9">Aerial parts of the thallus</tissue>
    </source>
</reference>
<dbReference type="Pfam" id="PF00642">
    <property type="entry name" value="zf-CCCH"/>
    <property type="match status" value="1"/>
</dbReference>
<feature type="domain" description="C3H1-type" evidence="8">
    <location>
        <begin position="82"/>
        <end position="109"/>
    </location>
</feature>
<dbReference type="PANTHER" id="PTHR15725">
    <property type="entry name" value="ZN-FINGER, C-X8-C-X5-C-X3-H TYPE-CONTAINING"/>
    <property type="match status" value="1"/>
</dbReference>
<proteinExistence type="predicted"/>
<dbReference type="Pfam" id="PF15663">
    <property type="entry name" value="zf-CCCH_3"/>
    <property type="match status" value="1"/>
</dbReference>
<evidence type="ECO:0000256" key="6">
    <source>
        <dbReference type="PROSITE-ProRule" id="PRU00723"/>
    </source>
</evidence>
<accession>A0ABD1Z186</accession>
<feature type="compositionally biased region" description="Polar residues" evidence="7">
    <location>
        <begin position="665"/>
        <end position="681"/>
    </location>
</feature>
<feature type="zinc finger region" description="C3H1-type" evidence="6">
    <location>
        <begin position="6"/>
        <end position="35"/>
    </location>
</feature>
<evidence type="ECO:0000313" key="9">
    <source>
        <dbReference type="EMBL" id="KAL2641268.1"/>
    </source>
</evidence>
<feature type="zinc finger region" description="C3H1-type" evidence="6">
    <location>
        <begin position="82"/>
        <end position="109"/>
    </location>
</feature>
<dbReference type="InterPro" id="IPR041686">
    <property type="entry name" value="Znf-CCCH_3"/>
</dbReference>
<feature type="region of interest" description="Disordered" evidence="7">
    <location>
        <begin position="159"/>
        <end position="236"/>
    </location>
</feature>
<dbReference type="EMBL" id="JBHFFA010000002">
    <property type="protein sequence ID" value="KAL2641268.1"/>
    <property type="molecule type" value="Genomic_DNA"/>
</dbReference>
<keyword evidence="2" id="KW-0677">Repeat</keyword>
<feature type="region of interest" description="Disordered" evidence="7">
    <location>
        <begin position="496"/>
        <end position="600"/>
    </location>
</feature>
<dbReference type="PANTHER" id="PTHR15725:SF14">
    <property type="entry name" value="ZINC FINGER CCCH DOMAIN-CONTAINING PROTEIN 11A"/>
    <property type="match status" value="1"/>
</dbReference>
<keyword evidence="10" id="KW-1185">Reference proteome</keyword>
<feature type="region of interest" description="Disordered" evidence="7">
    <location>
        <begin position="720"/>
        <end position="801"/>
    </location>
</feature>
<feature type="region of interest" description="Disordered" evidence="7">
    <location>
        <begin position="261"/>
        <end position="284"/>
    </location>
</feature>
<feature type="compositionally biased region" description="Basic and acidic residues" evidence="7">
    <location>
        <begin position="496"/>
        <end position="535"/>
    </location>
</feature>
<dbReference type="GO" id="GO:0003677">
    <property type="term" value="F:DNA binding"/>
    <property type="evidence" value="ECO:0007669"/>
    <property type="project" value="UniProtKB-KW"/>
</dbReference>
<dbReference type="AlphaFoldDB" id="A0ABD1Z186"/>
<evidence type="ECO:0000256" key="5">
    <source>
        <dbReference type="ARBA" id="ARBA00023125"/>
    </source>
</evidence>
<keyword evidence="4 6" id="KW-0862">Zinc</keyword>
<dbReference type="SMART" id="SM00356">
    <property type="entry name" value="ZnF_C3H1"/>
    <property type="match status" value="3"/>
</dbReference>
<gene>
    <name evidence="9" type="ORF">R1flu_008855</name>
</gene>
<dbReference type="SUPFAM" id="SSF90229">
    <property type="entry name" value="CCCH zinc finger"/>
    <property type="match status" value="1"/>
</dbReference>
<dbReference type="GO" id="GO:0008270">
    <property type="term" value="F:zinc ion binding"/>
    <property type="evidence" value="ECO:0007669"/>
    <property type="project" value="UniProtKB-KW"/>
</dbReference>
<feature type="region of interest" description="Disordered" evidence="7">
    <location>
        <begin position="363"/>
        <end position="424"/>
    </location>
</feature>
<keyword evidence="5" id="KW-0238">DNA-binding</keyword>
<comment type="caution">
    <text evidence="9">The sequence shown here is derived from an EMBL/GenBank/DDBJ whole genome shotgun (WGS) entry which is preliminary data.</text>
</comment>
<dbReference type="InterPro" id="IPR000571">
    <property type="entry name" value="Znf_CCCH"/>
</dbReference>
<dbReference type="Gene3D" id="4.10.1000.10">
    <property type="entry name" value="Zinc finger, CCCH-type"/>
    <property type="match status" value="2"/>
</dbReference>
<keyword evidence="1 6" id="KW-0479">Metal-binding</keyword>
<feature type="zinc finger region" description="C3H1-type" evidence="6">
    <location>
        <begin position="37"/>
        <end position="63"/>
    </location>
</feature>